<evidence type="ECO:0000256" key="1">
    <source>
        <dbReference type="SAM" id="MobiDB-lite"/>
    </source>
</evidence>
<organism evidence="2 3">
    <name type="scientific">Cafeteria roenbergensis</name>
    <name type="common">Marine flagellate</name>
    <dbReference type="NCBI Taxonomy" id="33653"/>
    <lineage>
        <taxon>Eukaryota</taxon>
        <taxon>Sar</taxon>
        <taxon>Stramenopiles</taxon>
        <taxon>Bigyra</taxon>
        <taxon>Opalozoa</taxon>
        <taxon>Bicosoecida</taxon>
        <taxon>Cafeteriaceae</taxon>
        <taxon>Cafeteria</taxon>
    </lineage>
</organism>
<dbReference type="AlphaFoldDB" id="A0A5A8C045"/>
<feature type="region of interest" description="Disordered" evidence="1">
    <location>
        <begin position="17"/>
        <end position="40"/>
    </location>
</feature>
<keyword evidence="3" id="KW-1185">Reference proteome</keyword>
<reference evidence="2 3" key="1">
    <citation type="submission" date="2019-07" db="EMBL/GenBank/DDBJ databases">
        <title>Genomes of Cafeteria roenbergensis.</title>
        <authorList>
            <person name="Fischer M.G."/>
            <person name="Hackl T."/>
            <person name="Roman M."/>
        </authorList>
    </citation>
    <scope>NUCLEOTIDE SEQUENCE [LARGE SCALE GENOMIC DNA]</scope>
    <source>
        <strain evidence="2 3">BVI</strain>
    </source>
</reference>
<feature type="compositionally biased region" description="Low complexity" evidence="1">
    <location>
        <begin position="76"/>
        <end position="93"/>
    </location>
</feature>
<evidence type="ECO:0000313" key="3">
    <source>
        <dbReference type="Proteomes" id="UP000323011"/>
    </source>
</evidence>
<dbReference type="Proteomes" id="UP000323011">
    <property type="component" value="Unassembled WGS sequence"/>
</dbReference>
<name>A0A5A8C045_CAFRO</name>
<protein>
    <submittedName>
        <fullName evidence="2">Uncharacterized protein</fullName>
    </submittedName>
</protein>
<sequence>MMLRSAALAGARVGARRASSSSAAGRVRHAPNPPPGAPKREFFLRSMEGYSLLGALAVGGGVFFYKRRAAARSVDAEPAAGAAAPTAADVTSAPEAGSPSEGVATYAPEPRTGFCKPQPLLCVPPAQRPKGVAAAPAQPAGDEPAAPGVYLSSVSLSLSTWGGALPDLLVNALRVHGESASAAASAAAAADDGGDDDVSAAASLAAVRRDLWTELATAADGAVEPMLAVESRGAADEPQAGAGVGAGAVSTATATATVSARPHAVFVVAGSSPEDTASRAASLETALRTSLGYWAVAATSVKPLGRLHDAAPSAVSRAGVAFLAEVAPASVADAVASHGCASLATSSPGSAAASWGLLVSPVPSAAVASADGQVMSAEAEWVVPSSGQLSALLADRA</sequence>
<accession>A0A5A8C045</accession>
<proteinExistence type="predicted"/>
<feature type="region of interest" description="Disordered" evidence="1">
    <location>
        <begin position="76"/>
        <end position="102"/>
    </location>
</feature>
<gene>
    <name evidence="2" type="ORF">FNF29_08062</name>
</gene>
<comment type="caution">
    <text evidence="2">The sequence shown here is derived from an EMBL/GenBank/DDBJ whole genome shotgun (WGS) entry which is preliminary data.</text>
</comment>
<dbReference type="EMBL" id="VLTN01000088">
    <property type="protein sequence ID" value="KAA0146412.1"/>
    <property type="molecule type" value="Genomic_DNA"/>
</dbReference>
<evidence type="ECO:0000313" key="2">
    <source>
        <dbReference type="EMBL" id="KAA0146412.1"/>
    </source>
</evidence>